<dbReference type="Gene3D" id="2.40.160.10">
    <property type="entry name" value="Porin"/>
    <property type="match status" value="1"/>
</dbReference>
<feature type="domain" description="Porin" evidence="2">
    <location>
        <begin position="57"/>
        <end position="317"/>
    </location>
</feature>
<gene>
    <name evidence="3" type="ORF">SAMN05444390_10381</name>
</gene>
<dbReference type="AlphaFoldDB" id="A0A1H6C1D5"/>
<dbReference type="Proteomes" id="UP000236745">
    <property type="component" value="Unassembled WGS sequence"/>
</dbReference>
<evidence type="ECO:0000259" key="2">
    <source>
        <dbReference type="Pfam" id="PF13609"/>
    </source>
</evidence>
<protein>
    <submittedName>
        <fullName evidence="3">Porin</fullName>
    </submittedName>
</protein>
<dbReference type="GO" id="GO:0015288">
    <property type="term" value="F:porin activity"/>
    <property type="evidence" value="ECO:0007669"/>
    <property type="project" value="InterPro"/>
</dbReference>
<reference evidence="3 4" key="1">
    <citation type="submission" date="2016-10" db="EMBL/GenBank/DDBJ databases">
        <authorList>
            <person name="de Groot N.N."/>
        </authorList>
    </citation>
    <scope>NUCLEOTIDE SEQUENCE [LARGE SCALE GENOMIC DNA]</scope>
    <source>
        <strain evidence="3 4">DSM 22012</strain>
    </source>
</reference>
<dbReference type="InterPro" id="IPR023614">
    <property type="entry name" value="Porin_dom_sf"/>
</dbReference>
<sequence>MKNKFTGLTLSALFTAVLGANAANAAKPEIPLPEFTMFTSLGVLNVEDKDYDPEAFEAEFGLKGLVKLDEFKMLYVLNVDVSDAINSEDTGGSAGESDIHVKDAKVIFPTQYGTFVLAPRGASGQLRDLYSNINIFEYNETHSGKVTPTGMAGIFGQADEGQDILAYVTPAFYNIKFTASALSVREANDNEIDVKSFRLIYDDGALHLGAGLVIADEAMAGADDDYKRAAFSAGYRFSNLDLGATYEINTDTFGPAGDYDSYGLTGRYHFSNGYSAALGYFNKDSDVDANDNDGVVVQVKKTFNANVAAWAEAGSYDITPDNFAVGVNIKF</sequence>
<dbReference type="RefSeq" id="WP_104003946.1">
    <property type="nucleotide sequence ID" value="NZ_FNVQ01000003.1"/>
</dbReference>
<dbReference type="InterPro" id="IPR033900">
    <property type="entry name" value="Gram_neg_porin_domain"/>
</dbReference>
<feature type="signal peptide" evidence="1">
    <location>
        <begin position="1"/>
        <end position="25"/>
    </location>
</feature>
<feature type="chain" id="PRO_5009294320" evidence="1">
    <location>
        <begin position="26"/>
        <end position="331"/>
    </location>
</feature>
<organism evidence="3 4">
    <name type="scientific">Marinobacterium lutimaris</name>
    <dbReference type="NCBI Taxonomy" id="568106"/>
    <lineage>
        <taxon>Bacteria</taxon>
        <taxon>Pseudomonadati</taxon>
        <taxon>Pseudomonadota</taxon>
        <taxon>Gammaproteobacteria</taxon>
        <taxon>Oceanospirillales</taxon>
        <taxon>Oceanospirillaceae</taxon>
        <taxon>Marinobacterium</taxon>
    </lineage>
</organism>
<proteinExistence type="predicted"/>
<dbReference type="GO" id="GO:0016020">
    <property type="term" value="C:membrane"/>
    <property type="evidence" value="ECO:0007669"/>
    <property type="project" value="InterPro"/>
</dbReference>
<dbReference type="Pfam" id="PF13609">
    <property type="entry name" value="Porin_4"/>
    <property type="match status" value="1"/>
</dbReference>
<evidence type="ECO:0000256" key="1">
    <source>
        <dbReference type="SAM" id="SignalP"/>
    </source>
</evidence>
<dbReference type="EMBL" id="FNVQ01000003">
    <property type="protein sequence ID" value="SEG66761.1"/>
    <property type="molecule type" value="Genomic_DNA"/>
</dbReference>
<evidence type="ECO:0000313" key="4">
    <source>
        <dbReference type="Proteomes" id="UP000236745"/>
    </source>
</evidence>
<accession>A0A1H6C1D5</accession>
<evidence type="ECO:0000313" key="3">
    <source>
        <dbReference type="EMBL" id="SEG66761.1"/>
    </source>
</evidence>
<name>A0A1H6C1D5_9GAMM</name>
<keyword evidence="4" id="KW-1185">Reference proteome</keyword>
<dbReference type="OrthoDB" id="6350092at2"/>
<keyword evidence="1" id="KW-0732">Signal</keyword>
<dbReference type="SUPFAM" id="SSF56935">
    <property type="entry name" value="Porins"/>
    <property type="match status" value="1"/>
</dbReference>